<evidence type="ECO:0000313" key="6">
    <source>
        <dbReference type="EMBL" id="KAF8728880.1"/>
    </source>
</evidence>
<evidence type="ECO:0000256" key="3">
    <source>
        <dbReference type="ARBA" id="ARBA00023163"/>
    </source>
</evidence>
<dbReference type="AlphaFoldDB" id="A0A835KF52"/>
<gene>
    <name evidence="6" type="ORF">HU200_018175</name>
</gene>
<dbReference type="PROSITE" id="PS50888">
    <property type="entry name" value="BHLH"/>
    <property type="match status" value="1"/>
</dbReference>
<dbReference type="OrthoDB" id="677685at2759"/>
<sequence>MIAAVRHTHISKPTSSQNRETFNMEESGMFIQWAMNTLLDEPPAAPPAVDDGCRGQATFQSLQPLPQASYAAETTTMDHDACLLPLPNSSWHAPTGGGSNSLAVSWMNFSGGDGMPETSTTMTTRGLPQPPAYGGSMPPPMRRAGVRNTGSSSSTSPAAYAHEHIIAERKRREKISQRFVELSAVIPGLKKMDKATILSDATRYVKELQEKLSAREAAGGGVIIRRSSSGGNVPALSPLGASSTGTKPLPEIEAQLCVDKVMVRVLCHNGKGVVAKVLAEVEDLHLRIVDANAIPSPLCTLNITITAKVRFGAWIALKEGTNQLLVLL</sequence>
<dbReference type="SUPFAM" id="SSF47459">
    <property type="entry name" value="HLH, helix-loop-helix DNA-binding domain"/>
    <property type="match status" value="1"/>
</dbReference>
<dbReference type="InterPro" id="IPR036638">
    <property type="entry name" value="HLH_DNA-bd_sf"/>
</dbReference>
<reference evidence="6" key="1">
    <citation type="submission" date="2020-07" db="EMBL/GenBank/DDBJ databases">
        <title>Genome sequence and genetic diversity analysis of an under-domesticated orphan crop, white fonio (Digitaria exilis).</title>
        <authorList>
            <person name="Bennetzen J.L."/>
            <person name="Chen S."/>
            <person name="Ma X."/>
            <person name="Wang X."/>
            <person name="Yssel A.E.J."/>
            <person name="Chaluvadi S.R."/>
            <person name="Johnson M."/>
            <person name="Gangashetty P."/>
            <person name="Hamidou F."/>
            <person name="Sanogo M.D."/>
            <person name="Zwaenepoel A."/>
            <person name="Wallace J."/>
            <person name="Van De Peer Y."/>
            <person name="Van Deynze A."/>
        </authorList>
    </citation>
    <scope>NUCLEOTIDE SEQUENCE</scope>
    <source>
        <tissue evidence="6">Leaves</tissue>
    </source>
</reference>
<evidence type="ECO:0000259" key="5">
    <source>
        <dbReference type="PROSITE" id="PS50888"/>
    </source>
</evidence>
<feature type="region of interest" description="Disordered" evidence="4">
    <location>
        <begin position="1"/>
        <end position="20"/>
    </location>
</feature>
<keyword evidence="7" id="KW-1185">Reference proteome</keyword>
<accession>A0A835KF52</accession>
<dbReference type="EMBL" id="JACEFO010001626">
    <property type="protein sequence ID" value="KAF8728880.1"/>
    <property type="molecule type" value="Genomic_DNA"/>
</dbReference>
<keyword evidence="3" id="KW-0804">Transcription</keyword>
<dbReference type="InterPro" id="IPR052610">
    <property type="entry name" value="bHLH_transcription_regulator"/>
</dbReference>
<keyword evidence="2" id="KW-0805">Transcription regulation</keyword>
<dbReference type="InterPro" id="IPR011598">
    <property type="entry name" value="bHLH_dom"/>
</dbReference>
<dbReference type="SMART" id="SM00353">
    <property type="entry name" value="HLH"/>
    <property type="match status" value="1"/>
</dbReference>
<feature type="domain" description="BHLH" evidence="5">
    <location>
        <begin position="159"/>
        <end position="208"/>
    </location>
</feature>
<name>A0A835KF52_9POAL</name>
<evidence type="ECO:0000256" key="4">
    <source>
        <dbReference type="SAM" id="MobiDB-lite"/>
    </source>
</evidence>
<evidence type="ECO:0000256" key="2">
    <source>
        <dbReference type="ARBA" id="ARBA00023015"/>
    </source>
</evidence>
<comment type="caution">
    <text evidence="6">The sequence shown here is derived from an EMBL/GenBank/DDBJ whole genome shotgun (WGS) entry which is preliminary data.</text>
</comment>
<comment type="similarity">
    <text evidence="1">Belongs to the bHLH protein family.</text>
</comment>
<dbReference type="Proteomes" id="UP000636709">
    <property type="component" value="Unassembled WGS sequence"/>
</dbReference>
<dbReference type="Pfam" id="PF00010">
    <property type="entry name" value="HLH"/>
    <property type="match status" value="1"/>
</dbReference>
<organism evidence="6 7">
    <name type="scientific">Digitaria exilis</name>
    <dbReference type="NCBI Taxonomy" id="1010633"/>
    <lineage>
        <taxon>Eukaryota</taxon>
        <taxon>Viridiplantae</taxon>
        <taxon>Streptophyta</taxon>
        <taxon>Embryophyta</taxon>
        <taxon>Tracheophyta</taxon>
        <taxon>Spermatophyta</taxon>
        <taxon>Magnoliopsida</taxon>
        <taxon>Liliopsida</taxon>
        <taxon>Poales</taxon>
        <taxon>Poaceae</taxon>
        <taxon>PACMAD clade</taxon>
        <taxon>Panicoideae</taxon>
        <taxon>Panicodae</taxon>
        <taxon>Paniceae</taxon>
        <taxon>Anthephorinae</taxon>
        <taxon>Digitaria</taxon>
    </lineage>
</organism>
<evidence type="ECO:0000256" key="1">
    <source>
        <dbReference type="ARBA" id="ARBA00005510"/>
    </source>
</evidence>
<evidence type="ECO:0000313" key="7">
    <source>
        <dbReference type="Proteomes" id="UP000636709"/>
    </source>
</evidence>
<dbReference type="PANTHER" id="PTHR45959:SF53">
    <property type="entry name" value="BHLH DOMAIN-CONTAINING PROTEIN"/>
    <property type="match status" value="1"/>
</dbReference>
<dbReference type="GO" id="GO:0046983">
    <property type="term" value="F:protein dimerization activity"/>
    <property type="evidence" value="ECO:0007669"/>
    <property type="project" value="InterPro"/>
</dbReference>
<proteinExistence type="inferred from homology"/>
<feature type="compositionally biased region" description="Polar residues" evidence="4">
    <location>
        <begin position="11"/>
        <end position="20"/>
    </location>
</feature>
<dbReference type="Gene3D" id="4.10.280.10">
    <property type="entry name" value="Helix-loop-helix DNA-binding domain"/>
    <property type="match status" value="1"/>
</dbReference>
<feature type="compositionally biased region" description="Basic residues" evidence="4">
    <location>
        <begin position="1"/>
        <end position="10"/>
    </location>
</feature>
<protein>
    <recommendedName>
        <fullName evidence="5">BHLH domain-containing protein</fullName>
    </recommendedName>
</protein>
<dbReference type="PANTHER" id="PTHR45959">
    <property type="entry name" value="BHLH TRANSCRIPTION FACTOR"/>
    <property type="match status" value="1"/>
</dbReference>